<dbReference type="EMBL" id="JANJYI010000004">
    <property type="protein sequence ID" value="KAK2651545.1"/>
    <property type="molecule type" value="Genomic_DNA"/>
</dbReference>
<evidence type="ECO:0000313" key="2">
    <source>
        <dbReference type="Proteomes" id="UP001280121"/>
    </source>
</evidence>
<sequence length="107" mass="12497">MINWILAGLEERVKISIWQIRLVNDLDAFDAFTWGAHVYSHSIYSFKHALDGRRERFQRLQQVKGADKHMQETYNIYGQSYALLVILALGPQFRTRMVTDLSPSILK</sequence>
<gene>
    <name evidence="1" type="ORF">Ddye_011401</name>
</gene>
<evidence type="ECO:0000313" key="1">
    <source>
        <dbReference type="EMBL" id="KAK2651545.1"/>
    </source>
</evidence>
<organism evidence="1 2">
    <name type="scientific">Dipteronia dyeriana</name>
    <dbReference type="NCBI Taxonomy" id="168575"/>
    <lineage>
        <taxon>Eukaryota</taxon>
        <taxon>Viridiplantae</taxon>
        <taxon>Streptophyta</taxon>
        <taxon>Embryophyta</taxon>
        <taxon>Tracheophyta</taxon>
        <taxon>Spermatophyta</taxon>
        <taxon>Magnoliopsida</taxon>
        <taxon>eudicotyledons</taxon>
        <taxon>Gunneridae</taxon>
        <taxon>Pentapetalae</taxon>
        <taxon>rosids</taxon>
        <taxon>malvids</taxon>
        <taxon>Sapindales</taxon>
        <taxon>Sapindaceae</taxon>
        <taxon>Hippocastanoideae</taxon>
        <taxon>Acereae</taxon>
        <taxon>Dipteronia</taxon>
    </lineage>
</organism>
<dbReference type="AlphaFoldDB" id="A0AAD9X2H2"/>
<comment type="caution">
    <text evidence="1">The sequence shown here is derived from an EMBL/GenBank/DDBJ whole genome shotgun (WGS) entry which is preliminary data.</text>
</comment>
<protein>
    <submittedName>
        <fullName evidence="1">Uncharacterized protein</fullName>
    </submittedName>
</protein>
<dbReference type="Proteomes" id="UP001280121">
    <property type="component" value="Unassembled WGS sequence"/>
</dbReference>
<reference evidence="1" key="1">
    <citation type="journal article" date="2023" name="Plant J.">
        <title>Genome sequences and population genomics provide insights into the demographic history, inbreeding, and mutation load of two 'living fossil' tree species of Dipteronia.</title>
        <authorList>
            <person name="Feng Y."/>
            <person name="Comes H.P."/>
            <person name="Chen J."/>
            <person name="Zhu S."/>
            <person name="Lu R."/>
            <person name="Zhang X."/>
            <person name="Li P."/>
            <person name="Qiu J."/>
            <person name="Olsen K.M."/>
            <person name="Qiu Y."/>
        </authorList>
    </citation>
    <scope>NUCLEOTIDE SEQUENCE</scope>
    <source>
        <strain evidence="1">KIB01</strain>
    </source>
</reference>
<proteinExistence type="predicted"/>
<keyword evidence="2" id="KW-1185">Reference proteome</keyword>
<name>A0AAD9X2H2_9ROSI</name>
<accession>A0AAD9X2H2</accession>